<organism evidence="3 4">
    <name type="scientific">Candidatus Desulfolinea nitratireducens</name>
    <dbReference type="NCBI Taxonomy" id="2841698"/>
    <lineage>
        <taxon>Bacteria</taxon>
        <taxon>Bacillati</taxon>
        <taxon>Chloroflexota</taxon>
        <taxon>Anaerolineae</taxon>
        <taxon>Anaerolineales</taxon>
        <taxon>Anaerolineales incertae sedis</taxon>
        <taxon>Candidatus Desulfolinea</taxon>
    </lineage>
</organism>
<dbReference type="InterPro" id="IPR058065">
    <property type="entry name" value="LIC_10190-like"/>
</dbReference>
<accession>A0A8J6NHM7</accession>
<reference evidence="3 4" key="1">
    <citation type="submission" date="2020-08" db="EMBL/GenBank/DDBJ databases">
        <title>Bridging the membrane lipid divide: bacteria of the FCB group superphylum have the potential to synthesize archaeal ether lipids.</title>
        <authorList>
            <person name="Villanueva L."/>
            <person name="Von Meijenfeldt F.A.B."/>
            <person name="Westbye A.B."/>
            <person name="Yadav S."/>
            <person name="Hopmans E.C."/>
            <person name="Dutilh B.E."/>
            <person name="Sinninghe Damste J.S."/>
        </authorList>
    </citation>
    <scope>NUCLEOTIDE SEQUENCE [LARGE SCALE GENOMIC DNA]</scope>
    <source>
        <strain evidence="3">NIOZ-UU36</strain>
    </source>
</reference>
<protein>
    <recommendedName>
        <fullName evidence="2">DUF8201 domain-containing protein</fullName>
    </recommendedName>
</protein>
<sequence length="560" mass="64505">MIVSLFIWFYVTVLGYLYGSFFLIIYKKFTKADFSTVPASITVLLGIIAISSLATYLSLVIKLGLVANLLLGIGAVTIGVSGNYIRPVFRVQRSWRYTLIWGVIILGFISLLDSVTHMPSNYDTNLYHAQTIRWIESYRVVPGLGNLHGRLAFNSSWLLLHALFSFSFLEWGSFHALSGFFAFLMLCYFIRGSYNLLQGKNKLENWGATILVLLSFYIMGGYIKSPGTDLPAILLVWIIFILWVEFFDFDKGDEIFYLIITAVSLYAITVKLSVFPVSLLVGYIWAMLVKNKQWKTLIVLLTISGFILLPWLVRNIILSGYLIYPFAGINIFDFDWKIPVEEVRRVNYGILGFARLPGWGDAVDMPMREWFKLWYQNKTLNQKIVFQAAILSPLGLIVQLLIQRWSKHNKKTMPHYLFLFIALYTGVLFWFFQAPLFRFGYSFLISVTILGYLPIFIKIFNNFNKRFMNIITWLIVSGIFVYLGYFFIYTVRLETYNERIVFPSDYMESIVDPCPLGDLDIFCVRARGQCNYDAFPCVPHLLPNTKSRNGTLQGGFYSIP</sequence>
<feature type="transmembrane region" description="Helical" evidence="1">
    <location>
        <begin position="37"/>
        <end position="59"/>
    </location>
</feature>
<keyword evidence="1" id="KW-1133">Transmembrane helix</keyword>
<gene>
    <name evidence="3" type="ORF">H8E29_00740</name>
</gene>
<feature type="transmembrane region" description="Helical" evidence="1">
    <location>
        <begin position="65"/>
        <end position="85"/>
    </location>
</feature>
<feature type="transmembrane region" description="Helical" evidence="1">
    <location>
        <begin position="176"/>
        <end position="194"/>
    </location>
</feature>
<feature type="transmembrane region" description="Helical" evidence="1">
    <location>
        <begin position="439"/>
        <end position="460"/>
    </location>
</feature>
<dbReference type="Pfam" id="PF26626">
    <property type="entry name" value="DUF8201"/>
    <property type="match status" value="1"/>
</dbReference>
<keyword evidence="1" id="KW-0472">Membrane</keyword>
<dbReference type="NCBIfam" id="NF047510">
    <property type="entry name" value="LIC_10190_fam"/>
    <property type="match status" value="1"/>
</dbReference>
<dbReference type="InterPro" id="IPR058514">
    <property type="entry name" value="DUF8201"/>
</dbReference>
<keyword evidence="1" id="KW-0812">Transmembrane</keyword>
<feature type="transmembrane region" description="Helical" evidence="1">
    <location>
        <begin position="467"/>
        <end position="488"/>
    </location>
</feature>
<feature type="transmembrane region" description="Helical" evidence="1">
    <location>
        <begin position="297"/>
        <end position="324"/>
    </location>
</feature>
<feature type="transmembrane region" description="Helical" evidence="1">
    <location>
        <begin position="6"/>
        <end position="25"/>
    </location>
</feature>
<evidence type="ECO:0000259" key="2">
    <source>
        <dbReference type="Pfam" id="PF26626"/>
    </source>
</evidence>
<proteinExistence type="predicted"/>
<evidence type="ECO:0000256" key="1">
    <source>
        <dbReference type="SAM" id="Phobius"/>
    </source>
</evidence>
<feature type="domain" description="DUF8201" evidence="2">
    <location>
        <begin position="1"/>
        <end position="445"/>
    </location>
</feature>
<dbReference type="AlphaFoldDB" id="A0A8J6NHM7"/>
<evidence type="ECO:0000313" key="4">
    <source>
        <dbReference type="Proteomes" id="UP000614469"/>
    </source>
</evidence>
<dbReference type="EMBL" id="JACNJN010000025">
    <property type="protein sequence ID" value="MBC8333767.1"/>
    <property type="molecule type" value="Genomic_DNA"/>
</dbReference>
<dbReference type="Proteomes" id="UP000614469">
    <property type="component" value="Unassembled WGS sequence"/>
</dbReference>
<feature type="transmembrane region" description="Helical" evidence="1">
    <location>
        <begin position="384"/>
        <end position="402"/>
    </location>
</feature>
<feature type="transmembrane region" description="Helical" evidence="1">
    <location>
        <begin position="255"/>
        <end position="285"/>
    </location>
</feature>
<feature type="transmembrane region" description="Helical" evidence="1">
    <location>
        <begin position="206"/>
        <end position="223"/>
    </location>
</feature>
<feature type="transmembrane region" description="Helical" evidence="1">
    <location>
        <begin position="414"/>
        <end position="433"/>
    </location>
</feature>
<comment type="caution">
    <text evidence="3">The sequence shown here is derived from an EMBL/GenBank/DDBJ whole genome shotgun (WGS) entry which is preliminary data.</text>
</comment>
<feature type="transmembrane region" description="Helical" evidence="1">
    <location>
        <begin position="230"/>
        <end position="249"/>
    </location>
</feature>
<evidence type="ECO:0000313" key="3">
    <source>
        <dbReference type="EMBL" id="MBC8333767.1"/>
    </source>
</evidence>
<name>A0A8J6NHM7_9CHLR</name>
<feature type="transmembrane region" description="Helical" evidence="1">
    <location>
        <begin position="97"/>
        <end position="116"/>
    </location>
</feature>